<reference evidence="2 3" key="1">
    <citation type="submission" date="2012-02" db="EMBL/GenBank/DDBJ databases">
        <title>Complete sequence of chromosome of Singulisphaera acidiphila DSM 18658.</title>
        <authorList>
            <consortium name="US DOE Joint Genome Institute (JGI-PGF)"/>
            <person name="Lucas S."/>
            <person name="Copeland A."/>
            <person name="Lapidus A."/>
            <person name="Glavina del Rio T."/>
            <person name="Dalin E."/>
            <person name="Tice H."/>
            <person name="Bruce D."/>
            <person name="Goodwin L."/>
            <person name="Pitluck S."/>
            <person name="Peters L."/>
            <person name="Ovchinnikova G."/>
            <person name="Chertkov O."/>
            <person name="Kyrpides N."/>
            <person name="Mavromatis K."/>
            <person name="Ivanova N."/>
            <person name="Brettin T."/>
            <person name="Detter J.C."/>
            <person name="Han C."/>
            <person name="Larimer F."/>
            <person name="Land M."/>
            <person name="Hauser L."/>
            <person name="Markowitz V."/>
            <person name="Cheng J.-F."/>
            <person name="Hugenholtz P."/>
            <person name="Woyke T."/>
            <person name="Wu D."/>
            <person name="Tindall B."/>
            <person name="Pomrenke H."/>
            <person name="Brambilla E."/>
            <person name="Klenk H.-P."/>
            <person name="Eisen J.A."/>
        </authorList>
    </citation>
    <scope>NUCLEOTIDE SEQUENCE [LARGE SCALE GENOMIC DNA]</scope>
    <source>
        <strain evidence="3">ATCC BAA-1392 / DSM 18658 / VKM B-2454 / MOB10</strain>
    </source>
</reference>
<dbReference type="AlphaFoldDB" id="L0DC56"/>
<keyword evidence="3" id="KW-1185">Reference proteome</keyword>
<accession>L0DC56</accession>
<organism evidence="2 3">
    <name type="scientific">Singulisphaera acidiphila (strain ATCC BAA-1392 / DSM 18658 / VKM B-2454 / MOB10)</name>
    <dbReference type="NCBI Taxonomy" id="886293"/>
    <lineage>
        <taxon>Bacteria</taxon>
        <taxon>Pseudomonadati</taxon>
        <taxon>Planctomycetota</taxon>
        <taxon>Planctomycetia</taxon>
        <taxon>Isosphaerales</taxon>
        <taxon>Isosphaeraceae</taxon>
        <taxon>Singulisphaera</taxon>
    </lineage>
</organism>
<dbReference type="OrthoDB" id="220961at2"/>
<dbReference type="Pfam" id="PF13709">
    <property type="entry name" value="DUF4159"/>
    <property type="match status" value="2"/>
</dbReference>
<dbReference type="STRING" id="886293.Sinac_2657"/>
<dbReference type="Gene3D" id="1.50.10.20">
    <property type="match status" value="2"/>
</dbReference>
<sequence>MSRIGRVLAIVLGIVGYTGPIVTTPAQAAVTREEVERAIREGVRFLKQEQRGDGSWSDVDNDAHTGSTSLVTLALLTAGEPVNSLTIRRALGYLRNFGPDELKSTYAVSLQTMVFAAAEPERDQLKLVANVEWLTRAQIRPNDRINWPGSWTYSVIKNRNGDNSNSQYALLGLHAANEVGIPVRPDVWTLARSYWENCQHRDGGWAYTPEASSPASGSMTSAGISSLIITGLKRYQGQETLVGDEIHNCGKGGLNVDLMRGIDWMANHFRVGENFGHGQQWRYYYLYGMERAGRLTGRRFFGEHDWYREGAEKLVHDQDPLRGFWRGAIFEQDPVVATSFSLLFLAKGRSPVLINKLRHGPKADWENDADDIRNLVGVVSRDWKPLLGGQLLTWQIVDPNVSTVEDMMQAPIAYFNGHKAPEFTAEGKKNLRDFVEQGGFIFAEACCGMKEFDSGFRELMKEIFPEEEYKLHPLAEEHAVWRARHLLSPDVHPLWGIEHGCRTVVIYSPEDLSCYWNQAENSPANPAVIKALRVGQNVVDYATGRELPADKLAVREVKDFKPDSPRRGALHIAKLVHAGDWNVAPLAIPNLTTSLRQKTGLDVVINHKELFPNDPNIVHFPLIYLHGRAAFTYAKEDIDAIRRHLTPGGGTLFADAACGSPAFDVSFRTFVATLLPNAPLVPIPRDDEIYSKKVGYDLADVHFTKAAGGGVDYPQLEGIKIDGHWAVIYSKYDLGCALERHQGLDCKGYSYESALRIATNIVLYSTLP</sequence>
<dbReference type="EMBL" id="CP003364">
    <property type="protein sequence ID" value="AGA26959.1"/>
    <property type="molecule type" value="Genomic_DNA"/>
</dbReference>
<dbReference type="CDD" id="cd00688">
    <property type="entry name" value="ISOPREN_C2_like"/>
    <property type="match status" value="1"/>
</dbReference>
<evidence type="ECO:0000259" key="1">
    <source>
        <dbReference type="Pfam" id="PF13709"/>
    </source>
</evidence>
<dbReference type="RefSeq" id="WP_015246111.1">
    <property type="nucleotide sequence ID" value="NC_019892.1"/>
</dbReference>
<dbReference type="SUPFAM" id="SSF48239">
    <property type="entry name" value="Terpenoid cyclases/Protein prenyltransferases"/>
    <property type="match status" value="1"/>
</dbReference>
<protein>
    <recommendedName>
        <fullName evidence="1">DUF4159 domain-containing protein</fullName>
    </recommendedName>
</protein>
<dbReference type="Gene3D" id="3.40.50.12140">
    <property type="entry name" value="Domain of unknown function DUF4159"/>
    <property type="match status" value="2"/>
</dbReference>
<evidence type="ECO:0000313" key="3">
    <source>
        <dbReference type="Proteomes" id="UP000010798"/>
    </source>
</evidence>
<dbReference type="InterPro" id="IPR025297">
    <property type="entry name" value="DUF4159"/>
</dbReference>
<proteinExistence type="predicted"/>
<dbReference type="KEGG" id="saci:Sinac_2657"/>
<dbReference type="Proteomes" id="UP000010798">
    <property type="component" value="Chromosome"/>
</dbReference>
<name>L0DC56_SINAD</name>
<dbReference type="HOGENOM" id="CLU_346778_0_0_0"/>
<gene>
    <name evidence="2" type="ordered locus">Sinac_2657</name>
</gene>
<dbReference type="InterPro" id="IPR008930">
    <property type="entry name" value="Terpenoid_cyclase/PrenylTrfase"/>
</dbReference>
<dbReference type="eggNOG" id="COG1657">
    <property type="taxonomic scope" value="Bacteria"/>
</dbReference>
<feature type="domain" description="DUF4159" evidence="1">
    <location>
        <begin position="571"/>
        <end position="765"/>
    </location>
</feature>
<evidence type="ECO:0000313" key="2">
    <source>
        <dbReference type="EMBL" id="AGA26959.1"/>
    </source>
</evidence>
<feature type="domain" description="DUF4159" evidence="1">
    <location>
        <begin position="355"/>
        <end position="542"/>
    </location>
</feature>